<gene>
    <name evidence="1" type="ORF">A2125_00090</name>
</gene>
<evidence type="ECO:0000313" key="1">
    <source>
        <dbReference type="EMBL" id="OGM05671.1"/>
    </source>
</evidence>
<reference evidence="1 2" key="1">
    <citation type="journal article" date="2016" name="Nat. Commun.">
        <title>Thousands of microbial genomes shed light on interconnected biogeochemical processes in an aquifer system.</title>
        <authorList>
            <person name="Anantharaman K."/>
            <person name="Brown C.T."/>
            <person name="Hug L.A."/>
            <person name="Sharon I."/>
            <person name="Castelle C.J."/>
            <person name="Probst A.J."/>
            <person name="Thomas B.C."/>
            <person name="Singh A."/>
            <person name="Wilkins M.J."/>
            <person name="Karaoz U."/>
            <person name="Brodie E.L."/>
            <person name="Williams K.H."/>
            <person name="Hubbard S.S."/>
            <person name="Banfield J.F."/>
        </authorList>
    </citation>
    <scope>NUCLEOTIDE SEQUENCE [LARGE SCALE GENOMIC DNA]</scope>
</reference>
<accession>A0A1F7WSC7</accession>
<dbReference type="Proteomes" id="UP000178812">
    <property type="component" value="Unassembled WGS sequence"/>
</dbReference>
<sequence length="87" mass="10090">MEQEERFSKEAIHLIYKITEHLKNLYDEGKLLVYITNILYRVPELSLSTPIQEIGQVLEKGEPINSKLIVYSAIEIYKKLPQGPTDD</sequence>
<organism evidence="1 2">
    <name type="scientific">Candidatus Woesebacteria bacterium GWB1_43_5</name>
    <dbReference type="NCBI Taxonomy" id="1802474"/>
    <lineage>
        <taxon>Bacteria</taxon>
        <taxon>Candidatus Woeseibacteriota</taxon>
    </lineage>
</organism>
<name>A0A1F7WSC7_9BACT</name>
<proteinExistence type="predicted"/>
<dbReference type="AlphaFoldDB" id="A0A1F7WSC7"/>
<evidence type="ECO:0000313" key="2">
    <source>
        <dbReference type="Proteomes" id="UP000178812"/>
    </source>
</evidence>
<comment type="caution">
    <text evidence="1">The sequence shown here is derived from an EMBL/GenBank/DDBJ whole genome shotgun (WGS) entry which is preliminary data.</text>
</comment>
<protein>
    <submittedName>
        <fullName evidence="1">Uncharacterized protein</fullName>
    </submittedName>
</protein>
<dbReference type="EMBL" id="MGFM01000028">
    <property type="protein sequence ID" value="OGM05671.1"/>
    <property type="molecule type" value="Genomic_DNA"/>
</dbReference>